<dbReference type="PRINTS" id="PR00735">
    <property type="entry name" value="GLHYDRLASE8"/>
</dbReference>
<evidence type="ECO:0000256" key="2">
    <source>
        <dbReference type="ARBA" id="ARBA00022801"/>
    </source>
</evidence>
<organism evidence="4 5">
    <name type="scientific">Lentzea indica</name>
    <dbReference type="NCBI Taxonomy" id="2604800"/>
    <lineage>
        <taxon>Bacteria</taxon>
        <taxon>Bacillati</taxon>
        <taxon>Actinomycetota</taxon>
        <taxon>Actinomycetes</taxon>
        <taxon>Pseudonocardiales</taxon>
        <taxon>Pseudonocardiaceae</taxon>
        <taxon>Lentzea</taxon>
    </lineage>
</organism>
<keyword evidence="3" id="KW-0326">Glycosidase</keyword>
<accession>A0ABX1FRI3</accession>
<evidence type="ECO:0000256" key="1">
    <source>
        <dbReference type="ARBA" id="ARBA00009209"/>
    </source>
</evidence>
<dbReference type="InterPro" id="IPR002037">
    <property type="entry name" value="Glyco_hydro_8"/>
</dbReference>
<comment type="caution">
    <text evidence="4">The sequence shown here is derived from an EMBL/GenBank/DDBJ whole genome shotgun (WGS) entry which is preliminary data.</text>
</comment>
<keyword evidence="2" id="KW-0378">Hydrolase</keyword>
<reference evidence="4 5" key="1">
    <citation type="submission" date="2019-08" db="EMBL/GenBank/DDBJ databases">
        <title>Lentzea from Indian Himalayas.</title>
        <authorList>
            <person name="Mandal S."/>
            <person name="Mallick Gupta A."/>
            <person name="Maiti P.K."/>
            <person name="Sarkar J."/>
            <person name="Mandal S."/>
        </authorList>
    </citation>
    <scope>NUCLEOTIDE SEQUENCE [LARGE SCALE GENOMIC DNA]</scope>
    <source>
        <strain evidence="4 5">PSKA42</strain>
    </source>
</reference>
<dbReference type="InterPro" id="IPR008928">
    <property type="entry name" value="6-hairpin_glycosidase_sf"/>
</dbReference>
<dbReference type="InterPro" id="IPR012341">
    <property type="entry name" value="6hp_glycosidase-like_sf"/>
</dbReference>
<dbReference type="EMBL" id="VSRL01000170">
    <property type="protein sequence ID" value="NKE61362.1"/>
    <property type="molecule type" value="Genomic_DNA"/>
</dbReference>
<gene>
    <name evidence="4" type="ORF">FXN61_33180</name>
</gene>
<evidence type="ECO:0000313" key="5">
    <source>
        <dbReference type="Proteomes" id="UP001515943"/>
    </source>
</evidence>
<protein>
    <submittedName>
        <fullName evidence="4">Uncharacterized protein</fullName>
    </submittedName>
</protein>
<dbReference type="Proteomes" id="UP001515943">
    <property type="component" value="Unassembled WGS sequence"/>
</dbReference>
<comment type="similarity">
    <text evidence="1">Belongs to the glycosyl hydrolase 8 (cellulase D) family.</text>
</comment>
<name>A0ABX1FRI3_9PSEU</name>
<dbReference type="Gene3D" id="1.50.10.10">
    <property type="match status" value="1"/>
</dbReference>
<proteinExistence type="inferred from homology"/>
<evidence type="ECO:0000313" key="4">
    <source>
        <dbReference type="EMBL" id="NKE61362.1"/>
    </source>
</evidence>
<sequence>MDTAYGLLLADRQWGSSGTYNYKQIAVRNINAIKTSLINPDTNLLLMGDWSGPDDSRKYYGSRSSDWMADHFRAFRRATGDSAWDTIRTKHQDLIALLQSKYAASTGLLPDFVQDTNSTVKPAVGKMLEEEATDGKYWYNACRDPWRIGADAAVTGDGKSLAAARKLNTWIKGKTGGDPNRIAVGYQLNGTQIGSGSDAAFVAPFAVAATTDSGSQAWLDALWNKMLTTPIDTNTYFGASIQLQVMITVSGNHWIP</sequence>
<keyword evidence="5" id="KW-1185">Reference proteome</keyword>
<dbReference type="SUPFAM" id="SSF48208">
    <property type="entry name" value="Six-hairpin glycosidases"/>
    <property type="match status" value="1"/>
</dbReference>
<evidence type="ECO:0000256" key="3">
    <source>
        <dbReference type="ARBA" id="ARBA00023295"/>
    </source>
</evidence>